<dbReference type="AlphaFoldDB" id="A0A8B2NU50"/>
<comment type="caution">
    <text evidence="2">The sequence shown here is derived from an EMBL/GenBank/DDBJ whole genome shotgun (WGS) entry which is preliminary data.</text>
</comment>
<dbReference type="SUPFAM" id="SSF54427">
    <property type="entry name" value="NTF2-like"/>
    <property type="match status" value="1"/>
</dbReference>
<dbReference type="InterPro" id="IPR032710">
    <property type="entry name" value="NTF2-like_dom_sf"/>
</dbReference>
<dbReference type="InterPro" id="IPR037401">
    <property type="entry name" value="SnoaL-like"/>
</dbReference>
<reference evidence="2 3" key="1">
    <citation type="submission" date="2018-05" db="EMBL/GenBank/DDBJ databases">
        <title>Acuticoccus sediminis sp. nov., isolated from deep-sea sediment of Indian Ocean.</title>
        <authorList>
            <person name="Liu X."/>
            <person name="Lai Q."/>
            <person name="Du Y."/>
            <person name="Sun F."/>
            <person name="Zhang X."/>
            <person name="Wang S."/>
            <person name="Shao Z."/>
        </authorList>
    </citation>
    <scope>NUCLEOTIDE SEQUENCE [LARGE SCALE GENOMIC DNA]</scope>
    <source>
        <strain evidence="2 3">PTG4-2</strain>
    </source>
</reference>
<dbReference type="EMBL" id="QHHQ01000002">
    <property type="protein sequence ID" value="RAI02029.1"/>
    <property type="molecule type" value="Genomic_DNA"/>
</dbReference>
<evidence type="ECO:0000313" key="3">
    <source>
        <dbReference type="Proteomes" id="UP000249590"/>
    </source>
</evidence>
<protein>
    <recommendedName>
        <fullName evidence="1">SnoaL-like domain-containing protein</fullName>
    </recommendedName>
</protein>
<feature type="domain" description="SnoaL-like" evidence="1">
    <location>
        <begin position="9"/>
        <end position="102"/>
    </location>
</feature>
<dbReference type="Pfam" id="PF12680">
    <property type="entry name" value="SnoaL_2"/>
    <property type="match status" value="1"/>
</dbReference>
<dbReference type="Proteomes" id="UP000249590">
    <property type="component" value="Unassembled WGS sequence"/>
</dbReference>
<accession>A0A8B2NU50</accession>
<gene>
    <name evidence="2" type="ORF">DLJ53_11660</name>
</gene>
<name>A0A8B2NU50_9HYPH</name>
<dbReference type="OrthoDB" id="8684708at2"/>
<sequence>MRLPPPLDTYFEAQTTADADRMAATFAPGGVVRDEGLLHRGPGAIRAWWLAAKRQYDHVAEPLELSHADGRVVVRARVSGAFEGSPVVLDFAFRLSGGRIAELEVR</sequence>
<dbReference type="RefSeq" id="WP_111345310.1">
    <property type="nucleotide sequence ID" value="NZ_QHHQ01000002.1"/>
</dbReference>
<proteinExistence type="predicted"/>
<dbReference type="Gene3D" id="3.10.450.50">
    <property type="match status" value="1"/>
</dbReference>
<evidence type="ECO:0000259" key="1">
    <source>
        <dbReference type="Pfam" id="PF12680"/>
    </source>
</evidence>
<evidence type="ECO:0000313" key="2">
    <source>
        <dbReference type="EMBL" id="RAI02029.1"/>
    </source>
</evidence>
<organism evidence="2 3">
    <name type="scientific">Acuticoccus sediminis</name>
    <dbReference type="NCBI Taxonomy" id="2184697"/>
    <lineage>
        <taxon>Bacteria</taxon>
        <taxon>Pseudomonadati</taxon>
        <taxon>Pseudomonadota</taxon>
        <taxon>Alphaproteobacteria</taxon>
        <taxon>Hyphomicrobiales</taxon>
        <taxon>Amorphaceae</taxon>
        <taxon>Acuticoccus</taxon>
    </lineage>
</organism>
<keyword evidence="3" id="KW-1185">Reference proteome</keyword>